<gene>
    <name evidence="13" type="ORF">H8693_06205</name>
</gene>
<evidence type="ECO:0000256" key="5">
    <source>
        <dbReference type="ARBA" id="ARBA00022491"/>
    </source>
</evidence>
<keyword evidence="5" id="KW-0678">Repressor</keyword>
<evidence type="ECO:0000256" key="9">
    <source>
        <dbReference type="ARBA" id="ARBA00023163"/>
    </source>
</evidence>
<dbReference type="Pfam" id="PF02742">
    <property type="entry name" value="Fe_dep_repr_C"/>
    <property type="match status" value="1"/>
</dbReference>
<keyword evidence="14" id="KW-1185">Reference proteome</keyword>
<evidence type="ECO:0000256" key="10">
    <source>
        <dbReference type="ARBA" id="ARBA00023211"/>
    </source>
</evidence>
<comment type="subunit">
    <text evidence="3">Homodimer.</text>
</comment>
<dbReference type="SMART" id="SM00529">
    <property type="entry name" value="HTH_DTXR"/>
    <property type="match status" value="1"/>
</dbReference>
<dbReference type="GO" id="GO:0046914">
    <property type="term" value="F:transition metal ion binding"/>
    <property type="evidence" value="ECO:0007669"/>
    <property type="project" value="InterPro"/>
</dbReference>
<sequence length="150" mass="17530">MCEGGKNLSEYRTISGYTRQEANPLTHTMEDYLEMICRLSRETGFVRVHQLAETLHVKPSSVTKMAKQLQQQGLIEYQPYGYIRLTGEGAAEGEYLLYRHNVLLRFLRLVNGGDNLEEAEQMEHFFSKKTVRNLERILDEYERRGMHLKS</sequence>
<comment type="subcellular location">
    <subcellularLocation>
        <location evidence="1">Cytoplasm</location>
    </subcellularLocation>
</comment>
<evidence type="ECO:0000256" key="4">
    <source>
        <dbReference type="ARBA" id="ARBA00022490"/>
    </source>
</evidence>
<dbReference type="Pfam" id="PF01325">
    <property type="entry name" value="Fe_dep_repress"/>
    <property type="match status" value="1"/>
</dbReference>
<dbReference type="EMBL" id="JACRSS010000002">
    <property type="protein sequence ID" value="MBC8538522.1"/>
    <property type="molecule type" value="Genomic_DNA"/>
</dbReference>
<dbReference type="InterPro" id="IPR036390">
    <property type="entry name" value="WH_DNA-bd_sf"/>
</dbReference>
<keyword evidence="8" id="KW-0010">Activator</keyword>
<dbReference type="InterPro" id="IPR036388">
    <property type="entry name" value="WH-like_DNA-bd_sf"/>
</dbReference>
<dbReference type="Gene3D" id="1.10.60.10">
    <property type="entry name" value="Iron dependent repressor, metal binding and dimerisation domain"/>
    <property type="match status" value="1"/>
</dbReference>
<evidence type="ECO:0000256" key="1">
    <source>
        <dbReference type="ARBA" id="ARBA00004496"/>
    </source>
</evidence>
<feature type="domain" description="HTH dtxR-type" evidence="12">
    <location>
        <begin position="25"/>
        <end position="86"/>
    </location>
</feature>
<keyword evidence="6" id="KW-0805">Transcription regulation</keyword>
<dbReference type="PROSITE" id="PS50944">
    <property type="entry name" value="HTH_DTXR"/>
    <property type="match status" value="1"/>
</dbReference>
<keyword evidence="4" id="KW-0963">Cytoplasm</keyword>
<accession>A0A926DIR7</accession>
<evidence type="ECO:0000256" key="7">
    <source>
        <dbReference type="ARBA" id="ARBA00023125"/>
    </source>
</evidence>
<keyword evidence="7" id="KW-0238">DNA-binding</keyword>
<dbReference type="Proteomes" id="UP000617951">
    <property type="component" value="Unassembled WGS sequence"/>
</dbReference>
<evidence type="ECO:0000256" key="11">
    <source>
        <dbReference type="ARBA" id="ARBA00032593"/>
    </source>
</evidence>
<dbReference type="PANTHER" id="PTHR33238:SF11">
    <property type="entry name" value="TRANSCRIPTIONAL REGULATOR MNTR"/>
    <property type="match status" value="1"/>
</dbReference>
<comment type="caution">
    <text evidence="13">The sequence shown here is derived from an EMBL/GenBank/DDBJ whole genome shotgun (WGS) entry which is preliminary data.</text>
</comment>
<evidence type="ECO:0000313" key="13">
    <source>
        <dbReference type="EMBL" id="MBC8538522.1"/>
    </source>
</evidence>
<dbReference type="SUPFAM" id="SSF46785">
    <property type="entry name" value="Winged helix' DNA-binding domain"/>
    <property type="match status" value="1"/>
</dbReference>
<dbReference type="PANTHER" id="PTHR33238">
    <property type="entry name" value="IRON (METAL) DEPENDENT REPRESSOR, DTXR FAMILY"/>
    <property type="match status" value="1"/>
</dbReference>
<dbReference type="InterPro" id="IPR050536">
    <property type="entry name" value="DtxR_MntR_Metal-Reg"/>
</dbReference>
<evidence type="ECO:0000256" key="6">
    <source>
        <dbReference type="ARBA" id="ARBA00023015"/>
    </source>
</evidence>
<dbReference type="GO" id="GO:0003677">
    <property type="term" value="F:DNA binding"/>
    <property type="evidence" value="ECO:0007669"/>
    <property type="project" value="UniProtKB-KW"/>
</dbReference>
<evidence type="ECO:0000256" key="2">
    <source>
        <dbReference type="ARBA" id="ARBA00007871"/>
    </source>
</evidence>
<dbReference type="InterPro" id="IPR001367">
    <property type="entry name" value="Fe_dep_repressor"/>
</dbReference>
<dbReference type="InterPro" id="IPR022687">
    <property type="entry name" value="HTH_DTXR"/>
</dbReference>
<protein>
    <recommendedName>
        <fullName evidence="11">Manganese transport regulator</fullName>
    </recommendedName>
</protein>
<comment type="similarity">
    <text evidence="2">Belongs to the DtxR/MntR family.</text>
</comment>
<evidence type="ECO:0000256" key="3">
    <source>
        <dbReference type="ARBA" id="ARBA00011738"/>
    </source>
</evidence>
<dbReference type="GO" id="GO:0046983">
    <property type="term" value="F:protein dimerization activity"/>
    <property type="evidence" value="ECO:0007669"/>
    <property type="project" value="InterPro"/>
</dbReference>
<dbReference type="InterPro" id="IPR036421">
    <property type="entry name" value="Fe_dep_repressor_sf"/>
</dbReference>
<name>A0A926DIR7_9FIRM</name>
<evidence type="ECO:0000313" key="14">
    <source>
        <dbReference type="Proteomes" id="UP000617951"/>
    </source>
</evidence>
<dbReference type="GO" id="GO:0005737">
    <property type="term" value="C:cytoplasm"/>
    <property type="evidence" value="ECO:0007669"/>
    <property type="project" value="UniProtKB-SubCell"/>
</dbReference>
<dbReference type="SUPFAM" id="SSF47979">
    <property type="entry name" value="Iron-dependent repressor protein, dimerization domain"/>
    <property type="match status" value="1"/>
</dbReference>
<proteinExistence type="inferred from homology"/>
<evidence type="ECO:0000256" key="8">
    <source>
        <dbReference type="ARBA" id="ARBA00023159"/>
    </source>
</evidence>
<organism evidence="13 14">
    <name type="scientific">Guopingia tenuis</name>
    <dbReference type="NCBI Taxonomy" id="2763656"/>
    <lineage>
        <taxon>Bacteria</taxon>
        <taxon>Bacillati</taxon>
        <taxon>Bacillota</taxon>
        <taxon>Clostridia</taxon>
        <taxon>Christensenellales</taxon>
        <taxon>Christensenellaceae</taxon>
        <taxon>Guopingia</taxon>
    </lineage>
</organism>
<evidence type="ECO:0000259" key="12">
    <source>
        <dbReference type="PROSITE" id="PS50944"/>
    </source>
</evidence>
<dbReference type="InterPro" id="IPR022689">
    <property type="entry name" value="Iron_dep_repressor"/>
</dbReference>
<dbReference type="GO" id="GO:0003700">
    <property type="term" value="F:DNA-binding transcription factor activity"/>
    <property type="evidence" value="ECO:0007669"/>
    <property type="project" value="InterPro"/>
</dbReference>
<dbReference type="Gene3D" id="1.10.10.10">
    <property type="entry name" value="Winged helix-like DNA-binding domain superfamily/Winged helix DNA-binding domain"/>
    <property type="match status" value="1"/>
</dbReference>
<keyword evidence="9" id="KW-0804">Transcription</keyword>
<reference evidence="13" key="1">
    <citation type="submission" date="2020-08" db="EMBL/GenBank/DDBJ databases">
        <title>Genome public.</title>
        <authorList>
            <person name="Liu C."/>
            <person name="Sun Q."/>
        </authorList>
    </citation>
    <scope>NUCLEOTIDE SEQUENCE</scope>
    <source>
        <strain evidence="13">NSJ-63</strain>
    </source>
</reference>
<dbReference type="AlphaFoldDB" id="A0A926DIR7"/>
<keyword evidence="10" id="KW-0464">Manganese</keyword>